<dbReference type="InterPro" id="IPR018062">
    <property type="entry name" value="HTH_AraC-typ_CS"/>
</dbReference>
<evidence type="ECO:0000259" key="9">
    <source>
        <dbReference type="PROSITE" id="PS50983"/>
    </source>
</evidence>
<dbReference type="Pfam" id="PF01497">
    <property type="entry name" value="Peripla_BP_2"/>
    <property type="match status" value="1"/>
</dbReference>
<dbReference type="InterPro" id="IPR009057">
    <property type="entry name" value="Homeodomain-like_sf"/>
</dbReference>
<keyword evidence="4" id="KW-0732">Signal</keyword>
<dbReference type="GO" id="GO:0043565">
    <property type="term" value="F:sequence-specific DNA binding"/>
    <property type="evidence" value="ECO:0007669"/>
    <property type="project" value="InterPro"/>
</dbReference>
<dbReference type="GO" id="GO:0003700">
    <property type="term" value="F:DNA-binding transcription factor activity"/>
    <property type="evidence" value="ECO:0007669"/>
    <property type="project" value="InterPro"/>
</dbReference>
<keyword evidence="7" id="KW-0804">Transcription</keyword>
<accession>A0A917H5G9</accession>
<reference evidence="10 11" key="1">
    <citation type="journal article" date="2014" name="Int. J. Syst. Evol. Microbiol.">
        <title>Complete genome sequence of Corynebacterium casei LMG S-19264T (=DSM 44701T), isolated from a smear-ripened cheese.</title>
        <authorList>
            <consortium name="US DOE Joint Genome Institute (JGI-PGF)"/>
            <person name="Walter F."/>
            <person name="Albersmeier A."/>
            <person name="Kalinowski J."/>
            <person name="Ruckert C."/>
        </authorList>
    </citation>
    <scope>NUCLEOTIDE SEQUENCE [LARGE SCALE GENOMIC DNA]</scope>
    <source>
        <strain evidence="10 11">CGMCC 1.15286</strain>
    </source>
</reference>
<dbReference type="PANTHER" id="PTHR30532:SF26">
    <property type="entry name" value="IRON(3+)-HYDROXAMATE-BINDING PROTEIN FHUD"/>
    <property type="match status" value="1"/>
</dbReference>
<dbReference type="InterPro" id="IPR002491">
    <property type="entry name" value="ABC_transptr_periplasmic_BD"/>
</dbReference>
<evidence type="ECO:0000256" key="3">
    <source>
        <dbReference type="ARBA" id="ARBA00022448"/>
    </source>
</evidence>
<evidence type="ECO:0000256" key="7">
    <source>
        <dbReference type="ARBA" id="ARBA00023163"/>
    </source>
</evidence>
<keyword evidence="11" id="KW-1185">Reference proteome</keyword>
<dbReference type="PROSITE" id="PS50983">
    <property type="entry name" value="FE_B12_PBP"/>
    <property type="match status" value="1"/>
</dbReference>
<feature type="domain" description="HTH araC/xylS-type" evidence="8">
    <location>
        <begin position="6"/>
        <end position="104"/>
    </location>
</feature>
<dbReference type="Gene3D" id="3.40.50.1980">
    <property type="entry name" value="Nitrogenase molybdenum iron protein domain"/>
    <property type="match status" value="2"/>
</dbReference>
<dbReference type="PROSITE" id="PS01124">
    <property type="entry name" value="HTH_ARAC_FAMILY_2"/>
    <property type="match status" value="1"/>
</dbReference>
<dbReference type="InterPro" id="IPR018060">
    <property type="entry name" value="HTH_AraC"/>
</dbReference>
<dbReference type="SUPFAM" id="SSF53807">
    <property type="entry name" value="Helical backbone' metal receptor"/>
    <property type="match status" value="1"/>
</dbReference>
<dbReference type="Pfam" id="PF12833">
    <property type="entry name" value="HTH_18"/>
    <property type="match status" value="1"/>
</dbReference>
<dbReference type="PROSITE" id="PS00041">
    <property type="entry name" value="HTH_ARAC_FAMILY_1"/>
    <property type="match status" value="1"/>
</dbReference>
<evidence type="ECO:0000313" key="11">
    <source>
        <dbReference type="Proteomes" id="UP000600247"/>
    </source>
</evidence>
<gene>
    <name evidence="10" type="ORF">GCM10010918_23580</name>
</gene>
<evidence type="ECO:0000256" key="4">
    <source>
        <dbReference type="ARBA" id="ARBA00022729"/>
    </source>
</evidence>
<evidence type="ECO:0000256" key="5">
    <source>
        <dbReference type="ARBA" id="ARBA00023015"/>
    </source>
</evidence>
<evidence type="ECO:0000256" key="6">
    <source>
        <dbReference type="ARBA" id="ARBA00023125"/>
    </source>
</evidence>
<dbReference type="EMBL" id="BMHY01000004">
    <property type="protein sequence ID" value="GGG68055.1"/>
    <property type="molecule type" value="Genomic_DNA"/>
</dbReference>
<proteinExistence type="inferred from homology"/>
<organism evidence="10 11">
    <name type="scientific">Paenibacillus radicis</name>
    <name type="common">ex Gao et al. 2016</name>
    <dbReference type="NCBI Taxonomy" id="1737354"/>
    <lineage>
        <taxon>Bacteria</taxon>
        <taxon>Bacillati</taxon>
        <taxon>Bacillota</taxon>
        <taxon>Bacilli</taxon>
        <taxon>Bacillales</taxon>
        <taxon>Paenibacillaceae</taxon>
        <taxon>Paenibacillus</taxon>
    </lineage>
</organism>
<evidence type="ECO:0000256" key="1">
    <source>
        <dbReference type="ARBA" id="ARBA00004196"/>
    </source>
</evidence>
<comment type="caution">
    <text evidence="10">The sequence shown here is derived from an EMBL/GenBank/DDBJ whole genome shotgun (WGS) entry which is preliminary data.</text>
</comment>
<keyword evidence="5" id="KW-0805">Transcription regulation</keyword>
<dbReference type="GO" id="GO:1901678">
    <property type="term" value="P:iron coordination entity transport"/>
    <property type="evidence" value="ECO:0007669"/>
    <property type="project" value="UniProtKB-ARBA"/>
</dbReference>
<name>A0A917H5G9_9BACL</name>
<evidence type="ECO:0000259" key="8">
    <source>
        <dbReference type="PROSITE" id="PS01124"/>
    </source>
</evidence>
<feature type="domain" description="Fe/B12 periplasmic-binding" evidence="9">
    <location>
        <begin position="108"/>
        <end position="373"/>
    </location>
</feature>
<dbReference type="Gene3D" id="1.10.10.60">
    <property type="entry name" value="Homeodomain-like"/>
    <property type="match status" value="2"/>
</dbReference>
<evidence type="ECO:0000256" key="2">
    <source>
        <dbReference type="ARBA" id="ARBA00008814"/>
    </source>
</evidence>
<dbReference type="AlphaFoldDB" id="A0A917H5G9"/>
<comment type="similarity">
    <text evidence="2">Belongs to the bacterial solute-binding protein 8 family.</text>
</comment>
<dbReference type="PANTHER" id="PTHR30532">
    <property type="entry name" value="IRON III DICITRATE-BINDING PERIPLASMIC PROTEIN"/>
    <property type="match status" value="1"/>
</dbReference>
<keyword evidence="3" id="KW-0813">Transport</keyword>
<dbReference type="GO" id="GO:0030288">
    <property type="term" value="C:outer membrane-bounded periplasmic space"/>
    <property type="evidence" value="ECO:0007669"/>
    <property type="project" value="TreeGrafter"/>
</dbReference>
<sequence length="375" mass="42526">MPTAINRVIDYMEQTYSANIQHRELSTIAGMTSSHFSFAFRKRTGHRPMDYLTDLRIGRAKQFLHTDGLNVKETAQRVGFADEYYFSRRFKQRVGVSPAAYVQIRKSAMKTISLTYTGQLLAVGLKPLGALRQHLANQTVDPLKTGIVDVGDFYHMNLASIASLAPDLIVTAQDVPQFEQYHKQLKRIAPVAVIPWDQYDVFGHLKHIAGIVDKEKEAEKWISTHFEQAEQAREAVMPYMGKEESVSLFRISGETIGLWGGREFGHVLYQTLGLKPPAAVAKLMDEQKSFNPLNLRPEEMKSFAGDLMFISVPEDPASLAYLERLMTEPAWQELQAVRNGNVCRISDTLWKFYEPRAITEQLKEAVNLIQSRQSS</sequence>
<dbReference type="SUPFAM" id="SSF46689">
    <property type="entry name" value="Homeodomain-like"/>
    <property type="match status" value="2"/>
</dbReference>
<evidence type="ECO:0000313" key="10">
    <source>
        <dbReference type="EMBL" id="GGG68055.1"/>
    </source>
</evidence>
<dbReference type="InterPro" id="IPR051313">
    <property type="entry name" value="Bact_iron-sidero_bind"/>
</dbReference>
<dbReference type="SMART" id="SM00342">
    <property type="entry name" value="HTH_ARAC"/>
    <property type="match status" value="1"/>
</dbReference>
<protein>
    <recommendedName>
        <fullName evidence="12">AraC family transcriptional regulator</fullName>
    </recommendedName>
</protein>
<comment type="subcellular location">
    <subcellularLocation>
        <location evidence="1">Cell envelope</location>
    </subcellularLocation>
</comment>
<evidence type="ECO:0008006" key="12">
    <source>
        <dbReference type="Google" id="ProtNLM"/>
    </source>
</evidence>
<keyword evidence="6" id="KW-0238">DNA-binding</keyword>
<dbReference type="Proteomes" id="UP000600247">
    <property type="component" value="Unassembled WGS sequence"/>
</dbReference>